<protein>
    <submittedName>
        <fullName evidence="3">Transthyretin</fullName>
    </submittedName>
</protein>
<dbReference type="GO" id="GO:0009986">
    <property type="term" value="C:cell surface"/>
    <property type="evidence" value="ECO:0007669"/>
    <property type="project" value="InterPro"/>
</dbReference>
<evidence type="ECO:0000256" key="1">
    <source>
        <dbReference type="ARBA" id="ARBA00010112"/>
    </source>
</evidence>
<comment type="similarity">
    <text evidence="1">Belongs to the nematode transthyretin-like family.</text>
</comment>
<evidence type="ECO:0000313" key="3">
    <source>
        <dbReference type="WBParaSite" id="nRc.2.0.1.t00287-RA"/>
    </source>
</evidence>
<evidence type="ECO:0000313" key="2">
    <source>
        <dbReference type="Proteomes" id="UP000887565"/>
    </source>
</evidence>
<keyword evidence="2" id="KW-1185">Reference proteome</keyword>
<dbReference type="Proteomes" id="UP000887565">
    <property type="component" value="Unplaced"/>
</dbReference>
<dbReference type="WBParaSite" id="nRc.2.0.1.t00287-RA">
    <property type="protein sequence ID" value="nRc.2.0.1.t00287-RA"/>
    <property type="gene ID" value="nRc.2.0.1.g00287"/>
</dbReference>
<dbReference type="InterPro" id="IPR038479">
    <property type="entry name" value="Transthyretin-like_sf"/>
</dbReference>
<dbReference type="InterPro" id="IPR001534">
    <property type="entry name" value="Transthyretin-like"/>
</dbReference>
<name>A0A915HFA4_ROMCU</name>
<dbReference type="AlphaFoldDB" id="A0A915HFA4"/>
<sequence length="41" mass="4285">MDGKVTDNSGSFSIDGTSSQLLGKISPVLKIYHKCNTGALT</sequence>
<organism evidence="2 3">
    <name type="scientific">Romanomermis culicivorax</name>
    <name type="common">Nematode worm</name>
    <dbReference type="NCBI Taxonomy" id="13658"/>
    <lineage>
        <taxon>Eukaryota</taxon>
        <taxon>Metazoa</taxon>
        <taxon>Ecdysozoa</taxon>
        <taxon>Nematoda</taxon>
        <taxon>Enoplea</taxon>
        <taxon>Dorylaimia</taxon>
        <taxon>Mermithida</taxon>
        <taxon>Mermithoidea</taxon>
        <taxon>Mermithidae</taxon>
        <taxon>Romanomermis</taxon>
    </lineage>
</organism>
<proteinExistence type="inferred from homology"/>
<reference evidence="3" key="1">
    <citation type="submission" date="2022-11" db="UniProtKB">
        <authorList>
            <consortium name="WormBaseParasite"/>
        </authorList>
    </citation>
    <scope>IDENTIFICATION</scope>
</reference>
<dbReference type="Pfam" id="PF01060">
    <property type="entry name" value="TTR-52"/>
    <property type="match status" value="1"/>
</dbReference>
<dbReference type="Gene3D" id="2.60.40.3330">
    <property type="match status" value="1"/>
</dbReference>
<accession>A0A915HFA4</accession>